<protein>
    <submittedName>
        <fullName evidence="3">Uncharacterized protein</fullName>
    </submittedName>
</protein>
<name>S8BYL7_DACHA</name>
<reference evidence="3 4" key="1">
    <citation type="journal article" date="2013" name="PLoS Genet.">
        <title>Genomic mechanisms accounting for the adaptation to parasitism in nematode-trapping fungi.</title>
        <authorList>
            <person name="Meerupati T."/>
            <person name="Andersson K.M."/>
            <person name="Friman E."/>
            <person name="Kumar D."/>
            <person name="Tunlid A."/>
            <person name="Ahren D."/>
        </authorList>
    </citation>
    <scope>NUCLEOTIDE SEQUENCE [LARGE SCALE GENOMIC DNA]</scope>
    <source>
        <strain evidence="3 4">CBS 200.50</strain>
    </source>
</reference>
<evidence type="ECO:0000313" key="4">
    <source>
        <dbReference type="Proteomes" id="UP000015100"/>
    </source>
</evidence>
<dbReference type="OMA" id="REERFPF"/>
<dbReference type="EMBL" id="AQGS01000369">
    <property type="protein sequence ID" value="EPS40437.1"/>
    <property type="molecule type" value="Genomic_DNA"/>
</dbReference>
<feature type="transmembrane region" description="Helical" evidence="2">
    <location>
        <begin position="213"/>
        <end position="234"/>
    </location>
</feature>
<evidence type="ECO:0000313" key="3">
    <source>
        <dbReference type="EMBL" id="EPS40437.1"/>
    </source>
</evidence>
<evidence type="ECO:0000256" key="1">
    <source>
        <dbReference type="SAM" id="MobiDB-lite"/>
    </source>
</evidence>
<dbReference type="OrthoDB" id="5409166at2759"/>
<feature type="compositionally biased region" description="Low complexity" evidence="1">
    <location>
        <begin position="95"/>
        <end position="106"/>
    </location>
</feature>
<dbReference type="AlphaFoldDB" id="S8BYL7"/>
<feature type="compositionally biased region" description="Gly residues" evidence="1">
    <location>
        <begin position="61"/>
        <end position="76"/>
    </location>
</feature>
<sequence>MPPSGVGVSTMAGVSGPLPKAPDVDITNPDSGDDEASLERFLDSYGNVAPNPQNRGSPDHIGGGAGAGGGGGGGGSRPPNTFPGGPGWPPPPYTTPSASIPVSSSAPTPPSESNIYTFPTYITTICLTDKYGSTISTTVITNPTDVHSPDLIEQSESAISYKTVTADNTGTVTDTATIVLSGEATRVVFPQHDKSNQPPPPVRAPPKGRLRDILLGVFLGAGLVLLFVACLFGYRAYKRKRRNRQVAIGNDQSDSEQPREGTPEMQLTGAAVTMPSMANNHIPPPPFPSQSEPSVSSDSQDFVISPNNAPGPPIIINPFSDPTYNSSSGIEDYVVSNGVPLGREPENPFLHPEDPSLDILQQRRPNSVGDFPPEYTTVDGDAIDASGRRIREERFPFGDEALSVRAESDIGSIHNEGIGELIPDYQYDDPNVVADGFRYNPVIPGRLPH</sequence>
<accession>S8BYL7</accession>
<proteinExistence type="predicted"/>
<feature type="compositionally biased region" description="Low complexity" evidence="1">
    <location>
        <begin position="289"/>
        <end position="299"/>
    </location>
</feature>
<reference evidence="4" key="2">
    <citation type="submission" date="2013-04" db="EMBL/GenBank/DDBJ databases">
        <title>Genomic mechanisms accounting for the adaptation to parasitism in nematode-trapping fungi.</title>
        <authorList>
            <person name="Ahren D.G."/>
        </authorList>
    </citation>
    <scope>NUCLEOTIDE SEQUENCE [LARGE SCALE GENOMIC DNA]</scope>
    <source>
        <strain evidence="4">CBS 200.50</strain>
    </source>
</reference>
<dbReference type="HOGENOM" id="CLU_609663_0_0_1"/>
<gene>
    <name evidence="3" type="ORF">H072_5719</name>
</gene>
<keyword evidence="2" id="KW-1133">Transmembrane helix</keyword>
<feature type="region of interest" description="Disordered" evidence="1">
    <location>
        <begin position="275"/>
        <end position="300"/>
    </location>
</feature>
<organism evidence="3 4">
    <name type="scientific">Dactylellina haptotyla (strain CBS 200.50)</name>
    <name type="common">Nematode-trapping fungus</name>
    <name type="synonym">Monacrosporium haptotylum</name>
    <dbReference type="NCBI Taxonomy" id="1284197"/>
    <lineage>
        <taxon>Eukaryota</taxon>
        <taxon>Fungi</taxon>
        <taxon>Dikarya</taxon>
        <taxon>Ascomycota</taxon>
        <taxon>Pezizomycotina</taxon>
        <taxon>Orbiliomycetes</taxon>
        <taxon>Orbiliales</taxon>
        <taxon>Orbiliaceae</taxon>
        <taxon>Dactylellina</taxon>
    </lineage>
</organism>
<keyword evidence="2" id="KW-0812">Transmembrane</keyword>
<evidence type="ECO:0000256" key="2">
    <source>
        <dbReference type="SAM" id="Phobius"/>
    </source>
</evidence>
<dbReference type="Proteomes" id="UP000015100">
    <property type="component" value="Unassembled WGS sequence"/>
</dbReference>
<keyword evidence="2" id="KW-0472">Membrane</keyword>
<comment type="caution">
    <text evidence="3">The sequence shown here is derived from an EMBL/GenBank/DDBJ whole genome shotgun (WGS) entry which is preliminary data.</text>
</comment>
<feature type="region of interest" description="Disordered" evidence="1">
    <location>
        <begin position="1"/>
        <end position="113"/>
    </location>
</feature>
<keyword evidence="4" id="KW-1185">Reference proteome</keyword>